<gene>
    <name evidence="3 4 5 6 7 8 9" type="primary">LOC113690346</name>
</gene>
<evidence type="ECO:0000256" key="1">
    <source>
        <dbReference type="SAM" id="MobiDB-lite"/>
    </source>
</evidence>
<evidence type="ECO:0000313" key="4">
    <source>
        <dbReference type="RefSeq" id="XP_071906622.1"/>
    </source>
</evidence>
<evidence type="ECO:0000313" key="6">
    <source>
        <dbReference type="RefSeq" id="XP_071906624.1"/>
    </source>
</evidence>
<reference evidence="3 4" key="1">
    <citation type="submission" date="2025-05" db="UniProtKB">
        <authorList>
            <consortium name="RefSeq"/>
        </authorList>
    </citation>
    <scope>IDENTIFICATION</scope>
    <source>
        <tissue evidence="3 4">Leaves</tissue>
    </source>
</reference>
<feature type="compositionally biased region" description="Polar residues" evidence="1">
    <location>
        <begin position="54"/>
        <end position="64"/>
    </location>
</feature>
<dbReference type="RefSeq" id="XP_071906625.1">
    <property type="nucleotide sequence ID" value="XM_072050524.1"/>
</dbReference>
<accession>A0ABM4UH57</accession>
<dbReference type="RefSeq" id="XP_071906623.1">
    <property type="nucleotide sequence ID" value="XM_072050522.1"/>
</dbReference>
<keyword evidence="2" id="KW-1185">Reference proteome</keyword>
<organism evidence="2 3">
    <name type="scientific">Coffea arabica</name>
    <name type="common">Arabian coffee</name>
    <dbReference type="NCBI Taxonomy" id="13443"/>
    <lineage>
        <taxon>Eukaryota</taxon>
        <taxon>Viridiplantae</taxon>
        <taxon>Streptophyta</taxon>
        <taxon>Embryophyta</taxon>
        <taxon>Tracheophyta</taxon>
        <taxon>Spermatophyta</taxon>
        <taxon>Magnoliopsida</taxon>
        <taxon>eudicotyledons</taxon>
        <taxon>Gunneridae</taxon>
        <taxon>Pentapetalae</taxon>
        <taxon>asterids</taxon>
        <taxon>lamiids</taxon>
        <taxon>Gentianales</taxon>
        <taxon>Rubiaceae</taxon>
        <taxon>Ixoroideae</taxon>
        <taxon>Gardenieae complex</taxon>
        <taxon>Bertiereae - Coffeeae clade</taxon>
        <taxon>Coffeeae</taxon>
        <taxon>Coffea</taxon>
    </lineage>
</organism>
<dbReference type="RefSeq" id="XP_071906628.1">
    <property type="nucleotide sequence ID" value="XM_072050527.1"/>
</dbReference>
<evidence type="ECO:0000313" key="7">
    <source>
        <dbReference type="RefSeq" id="XP_071906625.1"/>
    </source>
</evidence>
<dbReference type="Proteomes" id="UP001652660">
    <property type="component" value="Chromosome 5c"/>
</dbReference>
<feature type="compositionally biased region" description="Basic and acidic residues" evidence="1">
    <location>
        <begin position="30"/>
        <end position="45"/>
    </location>
</feature>
<proteinExistence type="predicted"/>
<protein>
    <submittedName>
        <fullName evidence="3 4">Uncharacterized protein isoform X1</fullName>
    </submittedName>
</protein>
<dbReference type="RefSeq" id="XP_071906622.1">
    <property type="nucleotide sequence ID" value="XM_072050521.1"/>
</dbReference>
<dbReference type="RefSeq" id="XP_071906621.1">
    <property type="nucleotide sequence ID" value="XM_072050520.1"/>
</dbReference>
<dbReference type="RefSeq" id="XP_071906627.1">
    <property type="nucleotide sequence ID" value="XM_072050526.1"/>
</dbReference>
<dbReference type="GeneID" id="113690346"/>
<evidence type="ECO:0000313" key="3">
    <source>
        <dbReference type="RefSeq" id="XP_071906621.1"/>
    </source>
</evidence>
<evidence type="ECO:0000313" key="2">
    <source>
        <dbReference type="Proteomes" id="UP001652660"/>
    </source>
</evidence>
<evidence type="ECO:0000313" key="9">
    <source>
        <dbReference type="RefSeq" id="XP_071906628.1"/>
    </source>
</evidence>
<feature type="region of interest" description="Disordered" evidence="1">
    <location>
        <begin position="30"/>
        <end position="65"/>
    </location>
</feature>
<evidence type="ECO:0000313" key="8">
    <source>
        <dbReference type="RefSeq" id="XP_071906627.1"/>
    </source>
</evidence>
<name>A0ABM4UH57_COFAR</name>
<dbReference type="RefSeq" id="XP_071906624.1">
    <property type="nucleotide sequence ID" value="XM_072050523.1"/>
</dbReference>
<evidence type="ECO:0000313" key="5">
    <source>
        <dbReference type="RefSeq" id="XP_071906623.1"/>
    </source>
</evidence>
<sequence>MASTDALAHSTNKNIVRNRRLREKYASLSVEEKEARRAKQREAYQKRRGRKAAASTSSMNQRQTDGIELPVGCDAQQNNEHNNQQSIAVKQLLQQNRNKETNLQQSIAVKSNSLCKTNGKSKSKLKKHDFVFSTFEQGSSSKNSSNYKCRRINKLNVSGDPPICDSCSNFLHETVDNLAGISMTVQPQPVETNVSNVIKNHPKVKMYIKMRTLMRLRGNYLHYWPQRFKDAFLLEVFVLKPTSTDCSSPSLIF</sequence>